<evidence type="ECO:0000259" key="3">
    <source>
        <dbReference type="PROSITE" id="PS50994"/>
    </source>
</evidence>
<evidence type="ECO:0000313" key="4">
    <source>
        <dbReference type="EMBL" id="TQR10693.1"/>
    </source>
</evidence>
<dbReference type="PANTHER" id="PTHR35004:SF8">
    <property type="entry name" value="TRANSPOSASE RV3428C-RELATED"/>
    <property type="match status" value="1"/>
</dbReference>
<organism evidence="4 5">
    <name type="scientific">Psychrobacillus lasiicapitis</name>
    <dbReference type="NCBI Taxonomy" id="1636719"/>
    <lineage>
        <taxon>Bacteria</taxon>
        <taxon>Bacillati</taxon>
        <taxon>Bacillota</taxon>
        <taxon>Bacilli</taxon>
        <taxon>Bacillales</taxon>
        <taxon>Bacillaceae</taxon>
        <taxon>Psychrobacillus</taxon>
    </lineage>
</organism>
<dbReference type="Proteomes" id="UP000317316">
    <property type="component" value="Unassembled WGS sequence"/>
</dbReference>
<dbReference type="InterPro" id="IPR012337">
    <property type="entry name" value="RNaseH-like_sf"/>
</dbReference>
<dbReference type="AlphaFoldDB" id="A0A544SZR1"/>
<comment type="caution">
    <text evidence="4">The sequence shown here is derived from an EMBL/GenBank/DDBJ whole genome shotgun (WGS) entry which is preliminary data.</text>
</comment>
<evidence type="ECO:0000256" key="2">
    <source>
        <dbReference type="SAM" id="MobiDB-lite"/>
    </source>
</evidence>
<dbReference type="SUPFAM" id="SSF53098">
    <property type="entry name" value="Ribonuclease H-like"/>
    <property type="match status" value="1"/>
</dbReference>
<feature type="domain" description="Integrase catalytic" evidence="3">
    <location>
        <begin position="130"/>
        <end position="310"/>
    </location>
</feature>
<dbReference type="GO" id="GO:0015074">
    <property type="term" value="P:DNA integration"/>
    <property type="evidence" value="ECO:0007669"/>
    <property type="project" value="InterPro"/>
</dbReference>
<dbReference type="EMBL" id="VDGH01000010">
    <property type="protein sequence ID" value="TQR10693.1"/>
    <property type="molecule type" value="Genomic_DNA"/>
</dbReference>
<proteinExistence type="inferred from homology"/>
<keyword evidence="5" id="KW-1185">Reference proteome</keyword>
<dbReference type="InterPro" id="IPR054353">
    <property type="entry name" value="IstA-like_C"/>
</dbReference>
<dbReference type="InterPro" id="IPR001584">
    <property type="entry name" value="Integrase_cat-core"/>
</dbReference>
<gene>
    <name evidence="4" type="ORF">FG382_16610</name>
</gene>
<dbReference type="GO" id="GO:0003676">
    <property type="term" value="F:nucleic acid binding"/>
    <property type="evidence" value="ECO:0007669"/>
    <property type="project" value="InterPro"/>
</dbReference>
<sequence>MINCRKILELYFEGVSQRTISSSTGHSRNTVSDVVQCTKKLGLESLNDEMTSPWLESFLFPEKQAVEKGYFPVDWEKVHKELQKKNVTLTLLHHEYATEARESGKIPYAYRTFCESYGKYAKKYKLTMPIRRKPGQIMEVDWAGSTLQIIDRSTGESIPAYVFIATLPYSQYSYVEAFLDMKSANWLIAHIHAFEYFEGVPETLVPDNLKTGVTKALRGEPVLNEAYRELADYYHTVIVPSRVRKPKDKPSVEGTVGYISRQIIAALRNYQCFYIDDLNKQIFKSLEEINTINFQKRPGSRKKVYEEEEKSHFQQLPQTRYKLAEWKTAKVQLNYHIQVERMYYSVPYDYVRENVDIRQTTDLIEVYFKEVRIASHKRLYGEIGQFSTNTDHMPDNHRSYLEHNPENNRKWAETIGPSTLQFVSSILEMNVEKKSLSILSTLRNLATRYTNSEMEKAAETLLEISTNPTVSVLKSILERNKKRKQNQKTDSKNHTNADDYGFVRGASYFGRDDK</sequence>
<evidence type="ECO:0000256" key="1">
    <source>
        <dbReference type="ARBA" id="ARBA00009277"/>
    </source>
</evidence>
<evidence type="ECO:0000313" key="5">
    <source>
        <dbReference type="Proteomes" id="UP000317316"/>
    </source>
</evidence>
<name>A0A544SZR1_9BACI</name>
<accession>A0A544SZR1</accession>
<dbReference type="OrthoDB" id="3193769at2"/>
<reference evidence="4 5" key="1">
    <citation type="submission" date="2019-05" db="EMBL/GenBank/DDBJ databases">
        <title>Psychrobacillus vulpis sp. nov., a new species isolated from feces of a red fox that inhabits in The Tablas de Daimiel Natural Park, Albacete, Spain.</title>
        <authorList>
            <person name="Rodriguez M."/>
            <person name="Reina J.C."/>
            <person name="Bejar V."/>
            <person name="Llamas I."/>
        </authorList>
    </citation>
    <scope>NUCLEOTIDE SEQUENCE [LARGE SCALE GENOMIC DNA]</scope>
    <source>
        <strain evidence="4 5">NEAU-3TGS17</strain>
    </source>
</reference>
<protein>
    <submittedName>
        <fullName evidence="4">IS21 family transposase</fullName>
    </submittedName>
</protein>
<dbReference type="InterPro" id="IPR036397">
    <property type="entry name" value="RNaseH_sf"/>
</dbReference>
<dbReference type="RefSeq" id="WP_142540013.1">
    <property type="nucleotide sequence ID" value="NZ_BMIE01000008.1"/>
</dbReference>
<comment type="similarity">
    <text evidence="1">Belongs to the transposase IS21/IS408/IS1162 family.</text>
</comment>
<feature type="compositionally biased region" description="Basic and acidic residues" evidence="2">
    <location>
        <begin position="487"/>
        <end position="497"/>
    </location>
</feature>
<dbReference type="PROSITE" id="PS50994">
    <property type="entry name" value="INTEGRASE"/>
    <property type="match status" value="1"/>
</dbReference>
<dbReference type="PANTHER" id="PTHR35004">
    <property type="entry name" value="TRANSPOSASE RV3428C-RELATED"/>
    <property type="match status" value="1"/>
</dbReference>
<dbReference type="NCBIfam" id="NF033546">
    <property type="entry name" value="transpos_IS21"/>
    <property type="match status" value="1"/>
</dbReference>
<dbReference type="Gene3D" id="3.30.420.10">
    <property type="entry name" value="Ribonuclease H-like superfamily/Ribonuclease H"/>
    <property type="match status" value="1"/>
</dbReference>
<feature type="region of interest" description="Disordered" evidence="2">
    <location>
        <begin position="479"/>
        <end position="499"/>
    </location>
</feature>
<dbReference type="Pfam" id="PF22483">
    <property type="entry name" value="Mu-transpos_C_2"/>
    <property type="match status" value="1"/>
</dbReference>